<dbReference type="PRINTS" id="PR00133">
    <property type="entry name" value="GLHYDRLASE3"/>
</dbReference>
<evidence type="ECO:0000313" key="20">
    <source>
        <dbReference type="EMBL" id="KAL1639966.1"/>
    </source>
</evidence>
<evidence type="ECO:0000256" key="9">
    <source>
        <dbReference type="ARBA" id="ARBA00023180"/>
    </source>
</evidence>
<dbReference type="Pfam" id="PF14310">
    <property type="entry name" value="Fn3-like"/>
    <property type="match status" value="1"/>
</dbReference>
<evidence type="ECO:0000256" key="6">
    <source>
        <dbReference type="ARBA" id="ARBA00022525"/>
    </source>
</evidence>
<comment type="pathway">
    <text evidence="3">Glycan metabolism; cellulose degradation.</text>
</comment>
<evidence type="ECO:0000256" key="17">
    <source>
        <dbReference type="ARBA" id="ARBA00041808"/>
    </source>
</evidence>
<dbReference type="Gene3D" id="3.20.20.300">
    <property type="entry name" value="Glycoside hydrolase, family 3, N-terminal domain"/>
    <property type="match status" value="1"/>
</dbReference>
<dbReference type="InterPro" id="IPR013783">
    <property type="entry name" value="Ig-like_fold"/>
</dbReference>
<keyword evidence="6" id="KW-0964">Secreted</keyword>
<evidence type="ECO:0000256" key="2">
    <source>
        <dbReference type="ARBA" id="ARBA00004613"/>
    </source>
</evidence>
<dbReference type="SUPFAM" id="SSF52279">
    <property type="entry name" value="Beta-D-glucan exohydrolase, C-terminal domain"/>
    <property type="match status" value="1"/>
</dbReference>
<evidence type="ECO:0000256" key="16">
    <source>
        <dbReference type="ARBA" id="ARBA00041601"/>
    </source>
</evidence>
<evidence type="ECO:0000256" key="13">
    <source>
        <dbReference type="ARBA" id="ARBA00024983"/>
    </source>
</evidence>
<dbReference type="SUPFAM" id="SSF51445">
    <property type="entry name" value="(Trans)glycosidases"/>
    <property type="match status" value="1"/>
</dbReference>
<keyword evidence="11" id="KW-0326">Glycosidase</keyword>
<evidence type="ECO:0000256" key="12">
    <source>
        <dbReference type="ARBA" id="ARBA00023326"/>
    </source>
</evidence>
<dbReference type="EC" id="3.2.1.21" evidence="5"/>
<dbReference type="PANTHER" id="PTHR42715:SF12">
    <property type="entry name" value="BETA-GLUCOSIDASE G-RELATED"/>
    <property type="match status" value="1"/>
</dbReference>
<feature type="chain" id="PRO_5046774097" description="Probable beta-glucosidase G" evidence="18">
    <location>
        <begin position="21"/>
        <end position="817"/>
    </location>
</feature>
<keyword evidence="9" id="KW-0325">Glycoprotein</keyword>
<comment type="caution">
    <text evidence="20">The sequence shown here is derived from an EMBL/GenBank/DDBJ whole genome shotgun (WGS) entry which is preliminary data.</text>
</comment>
<name>A0ABR3TKD6_9PEZI</name>
<dbReference type="InterPro" id="IPR001764">
    <property type="entry name" value="Glyco_hydro_3_N"/>
</dbReference>
<keyword evidence="8" id="KW-0378">Hydrolase</keyword>
<keyword evidence="7 18" id="KW-0732">Signal</keyword>
<dbReference type="Gene3D" id="3.40.50.1700">
    <property type="entry name" value="Glycoside hydrolase family 3 C-terminal domain"/>
    <property type="match status" value="1"/>
</dbReference>
<protein>
    <recommendedName>
        <fullName evidence="14">Probable beta-glucosidase G</fullName>
        <ecNumber evidence="5">3.2.1.21</ecNumber>
    </recommendedName>
    <alternativeName>
        <fullName evidence="15">Beta-D-glucoside glucohydrolase G</fullName>
    </alternativeName>
    <alternativeName>
        <fullName evidence="16">Cellobiase G</fullName>
    </alternativeName>
    <alternativeName>
        <fullName evidence="17">Gentiobiase G</fullName>
    </alternativeName>
</protein>
<dbReference type="Gene3D" id="2.60.40.10">
    <property type="entry name" value="Immunoglobulins"/>
    <property type="match status" value="1"/>
</dbReference>
<dbReference type="InterPro" id="IPR026891">
    <property type="entry name" value="Fn3-like"/>
</dbReference>
<organism evidence="20 21">
    <name type="scientific">Diplodia intermedia</name>
    <dbReference type="NCBI Taxonomy" id="856260"/>
    <lineage>
        <taxon>Eukaryota</taxon>
        <taxon>Fungi</taxon>
        <taxon>Dikarya</taxon>
        <taxon>Ascomycota</taxon>
        <taxon>Pezizomycotina</taxon>
        <taxon>Dothideomycetes</taxon>
        <taxon>Dothideomycetes incertae sedis</taxon>
        <taxon>Botryosphaeriales</taxon>
        <taxon>Botryosphaeriaceae</taxon>
        <taxon>Diplodia</taxon>
    </lineage>
</organism>
<feature type="domain" description="Fibronectin type III-like" evidence="19">
    <location>
        <begin position="735"/>
        <end position="806"/>
    </location>
</feature>
<evidence type="ECO:0000259" key="19">
    <source>
        <dbReference type="SMART" id="SM01217"/>
    </source>
</evidence>
<comment type="similarity">
    <text evidence="4">Belongs to the glycosyl hydrolase 3 family.</text>
</comment>
<evidence type="ECO:0000256" key="3">
    <source>
        <dbReference type="ARBA" id="ARBA00004987"/>
    </source>
</evidence>
<sequence length="817" mass="86703">MAPLTNLAALLLGAVAGAEAAQDWDRSLFTTSPPVFPSPNMTGIDSASLTGWAGALEKAEAFLSNLTLEEKVSLLTGAPGPCVGNIAPIPRVGFKGLCLQDGPLAIRQADHASAFPAGLTAAASWDRSLINERGRLLGEEFRGKGSQIFLGPVAGPLGRSAMAGRNWEGFSPDPYLTGVAMEETILGVQSTGVQATAKHWIMNEQETQRNPEGTFDPEHVPNLQEQMSVSSNVDDRTIHELYVWPFANAVRAGVASVMCSYQRINGSYACQNSKTINGILKTELGFQGYVMSDWMGTHSGVASVESGLDMTMPGAWNWQPTLEGVPSWFGGNLTMAVQNGSVAETRVDDMVKRVLTPYYLLGQDEGFPGVDPSSGVYPALNDFQPESNWYDDWKAAGALNNESSVDVRSNHSVHIRKLGAAGSVLLKNNGALPLKSPKNVAVLGNAAADLTNGMYPHGNDYEYGCLPSGGGSGSARFTSVVSPLEAIKTRVESEDGIVQYILNNTALITSGTWASQIYPDPDVCLVFLKTWAAEGEDRTDLHVNWDGDEVVTQVAANCSNTVVITTSGGLTLMPWADNENVTAIIAAHLPGDQLGNSIADVLYGDVNPSGRLPYTIAHAEADYDFANITTAVASANDTDAWQSDFTERLLIDYRHFDYHNISVLYEFGFGLSYTTFNLSALSITPVSNSSSSSLAGAPAAAATDAVTPGGNPALWDTVYTVTAAVANTGQVAGAAVPQLYVELPGSAGEGTPVKQLRGFDKVALQPGESATVAFGLMRRDLSVWDVALQEWSVPSGDFAVHVGWSSRDVRLVGGFSV</sequence>
<dbReference type="InterPro" id="IPR050288">
    <property type="entry name" value="Cellulose_deg_GH3"/>
</dbReference>
<dbReference type="EMBL" id="JAKEKT020000056">
    <property type="protein sequence ID" value="KAL1639966.1"/>
    <property type="molecule type" value="Genomic_DNA"/>
</dbReference>
<proteinExistence type="inferred from homology"/>
<dbReference type="InterPro" id="IPR036881">
    <property type="entry name" value="Glyco_hydro_3_C_sf"/>
</dbReference>
<dbReference type="Pfam" id="PF00933">
    <property type="entry name" value="Glyco_hydro_3"/>
    <property type="match status" value="1"/>
</dbReference>
<reference evidence="20 21" key="1">
    <citation type="journal article" date="2023" name="Plant Dis.">
        <title>First Report of Diplodia intermedia Causing Canker and Dieback Diseases on Apple Trees in Canada.</title>
        <authorList>
            <person name="Ellouze W."/>
            <person name="Ilyukhin E."/>
            <person name="Sulman M."/>
            <person name="Ali S."/>
        </authorList>
    </citation>
    <scope>NUCLEOTIDE SEQUENCE [LARGE SCALE GENOMIC DNA]</scope>
    <source>
        <strain evidence="20 21">M45-28</strain>
    </source>
</reference>
<dbReference type="PANTHER" id="PTHR42715">
    <property type="entry name" value="BETA-GLUCOSIDASE"/>
    <property type="match status" value="1"/>
</dbReference>
<keyword evidence="21" id="KW-1185">Reference proteome</keyword>
<evidence type="ECO:0000256" key="10">
    <source>
        <dbReference type="ARBA" id="ARBA00023277"/>
    </source>
</evidence>
<evidence type="ECO:0000256" key="1">
    <source>
        <dbReference type="ARBA" id="ARBA00000448"/>
    </source>
</evidence>
<comment type="subcellular location">
    <subcellularLocation>
        <location evidence="2">Secreted</location>
    </subcellularLocation>
</comment>
<evidence type="ECO:0000256" key="14">
    <source>
        <dbReference type="ARBA" id="ARBA00039579"/>
    </source>
</evidence>
<evidence type="ECO:0000256" key="18">
    <source>
        <dbReference type="SAM" id="SignalP"/>
    </source>
</evidence>
<comment type="function">
    <text evidence="13">Beta-glucosidases are one of a number of cellulolytic enzymes involved in the degradation of cellulosic biomass. Catalyzes the last step releasing glucose from the inhibitory cellobiose.</text>
</comment>
<accession>A0ABR3TKD6</accession>
<gene>
    <name evidence="20" type="ORF">SLS58_007392</name>
</gene>
<evidence type="ECO:0000256" key="5">
    <source>
        <dbReference type="ARBA" id="ARBA00012744"/>
    </source>
</evidence>
<evidence type="ECO:0000256" key="8">
    <source>
        <dbReference type="ARBA" id="ARBA00022801"/>
    </source>
</evidence>
<evidence type="ECO:0000256" key="11">
    <source>
        <dbReference type="ARBA" id="ARBA00023295"/>
    </source>
</evidence>
<dbReference type="SMART" id="SM01217">
    <property type="entry name" value="Fn3_like"/>
    <property type="match status" value="1"/>
</dbReference>
<keyword evidence="10" id="KW-0119">Carbohydrate metabolism</keyword>
<keyword evidence="12" id="KW-0624">Polysaccharide degradation</keyword>
<evidence type="ECO:0000256" key="4">
    <source>
        <dbReference type="ARBA" id="ARBA00005336"/>
    </source>
</evidence>
<dbReference type="InterPro" id="IPR017853">
    <property type="entry name" value="GH"/>
</dbReference>
<dbReference type="Proteomes" id="UP001521184">
    <property type="component" value="Unassembled WGS sequence"/>
</dbReference>
<evidence type="ECO:0000256" key="7">
    <source>
        <dbReference type="ARBA" id="ARBA00022729"/>
    </source>
</evidence>
<dbReference type="Pfam" id="PF01915">
    <property type="entry name" value="Glyco_hydro_3_C"/>
    <property type="match status" value="1"/>
</dbReference>
<feature type="signal peptide" evidence="18">
    <location>
        <begin position="1"/>
        <end position="20"/>
    </location>
</feature>
<comment type="catalytic activity">
    <reaction evidence="1">
        <text>Hydrolysis of terminal, non-reducing beta-D-glucosyl residues with release of beta-D-glucose.</text>
        <dbReference type="EC" id="3.2.1.21"/>
    </reaction>
</comment>
<evidence type="ECO:0000313" key="21">
    <source>
        <dbReference type="Proteomes" id="UP001521184"/>
    </source>
</evidence>
<dbReference type="InterPro" id="IPR036962">
    <property type="entry name" value="Glyco_hydro_3_N_sf"/>
</dbReference>
<dbReference type="InterPro" id="IPR002772">
    <property type="entry name" value="Glyco_hydro_3_C"/>
</dbReference>
<evidence type="ECO:0000256" key="15">
    <source>
        <dbReference type="ARBA" id="ARBA00041276"/>
    </source>
</evidence>